<evidence type="ECO:0000256" key="3">
    <source>
        <dbReference type="PROSITE-ProRule" id="PRU00221"/>
    </source>
</evidence>
<keyword evidence="2" id="KW-0677">Repeat</keyword>
<dbReference type="PROSITE" id="PS50082">
    <property type="entry name" value="WD_REPEATS_2"/>
    <property type="match status" value="2"/>
</dbReference>
<name>A0A517LVK4_9BACT</name>
<accession>A0A517LVK4</accession>
<dbReference type="InterPro" id="IPR015943">
    <property type="entry name" value="WD40/YVTN_repeat-like_dom_sf"/>
</dbReference>
<feature type="repeat" description="WD" evidence="3">
    <location>
        <begin position="120"/>
        <end position="161"/>
    </location>
</feature>
<dbReference type="InterPro" id="IPR036322">
    <property type="entry name" value="WD40_repeat_dom_sf"/>
</dbReference>
<proteinExistence type="predicted"/>
<evidence type="ECO:0000313" key="5">
    <source>
        <dbReference type="Proteomes" id="UP000319557"/>
    </source>
</evidence>
<dbReference type="InterPro" id="IPR001680">
    <property type="entry name" value="WD40_rpt"/>
</dbReference>
<keyword evidence="5" id="KW-1185">Reference proteome</keyword>
<protein>
    <submittedName>
        <fullName evidence="4">WD domain, G-beta repeat</fullName>
    </submittedName>
</protein>
<feature type="repeat" description="WD" evidence="3">
    <location>
        <begin position="161"/>
        <end position="202"/>
    </location>
</feature>
<evidence type="ECO:0000256" key="2">
    <source>
        <dbReference type="ARBA" id="ARBA00022737"/>
    </source>
</evidence>
<dbReference type="PANTHER" id="PTHR13720">
    <property type="entry name" value="WD-40 REPEAT PROTEIN"/>
    <property type="match status" value="1"/>
</dbReference>
<evidence type="ECO:0000313" key="4">
    <source>
        <dbReference type="EMBL" id="QDS86638.1"/>
    </source>
</evidence>
<dbReference type="SMART" id="SM00320">
    <property type="entry name" value="WD40"/>
    <property type="match status" value="4"/>
</dbReference>
<reference evidence="4 5" key="1">
    <citation type="submission" date="2019-02" db="EMBL/GenBank/DDBJ databases">
        <title>Deep-cultivation of Planctomycetes and their phenomic and genomic characterization uncovers novel biology.</title>
        <authorList>
            <person name="Wiegand S."/>
            <person name="Jogler M."/>
            <person name="Boedeker C."/>
            <person name="Pinto D."/>
            <person name="Vollmers J."/>
            <person name="Rivas-Marin E."/>
            <person name="Kohn T."/>
            <person name="Peeters S.H."/>
            <person name="Heuer A."/>
            <person name="Rast P."/>
            <person name="Oberbeckmann S."/>
            <person name="Bunk B."/>
            <person name="Jeske O."/>
            <person name="Meyerdierks A."/>
            <person name="Storesund J.E."/>
            <person name="Kallscheuer N."/>
            <person name="Luecker S."/>
            <person name="Lage O.M."/>
            <person name="Pohl T."/>
            <person name="Merkel B.J."/>
            <person name="Hornburger P."/>
            <person name="Mueller R.-W."/>
            <person name="Bruemmer F."/>
            <person name="Labrenz M."/>
            <person name="Spormann A.M."/>
            <person name="Op den Camp H."/>
            <person name="Overmann J."/>
            <person name="Amann R."/>
            <person name="Jetten M.S.M."/>
            <person name="Mascher T."/>
            <person name="Medema M.H."/>
            <person name="Devos D.P."/>
            <person name="Kaster A.-K."/>
            <person name="Ovreas L."/>
            <person name="Rohde M."/>
            <person name="Galperin M.Y."/>
            <person name="Jogler C."/>
        </authorList>
    </citation>
    <scope>NUCLEOTIDE SEQUENCE [LARGE SCALE GENOMIC DNA]</scope>
    <source>
        <strain evidence="4 5">EC9</strain>
    </source>
</reference>
<dbReference type="Pfam" id="PF00400">
    <property type="entry name" value="WD40"/>
    <property type="match status" value="2"/>
</dbReference>
<dbReference type="AlphaFoldDB" id="A0A517LVK4"/>
<sequence length="371" mass="40443">MADSQQKQSTADSPPLTLQPIGDPIFYDRVLWEARFSPQGRWLVGVGQDAKIVRWTVGDSTDENPTGLTAAESLTGHNGWLTGMVFHPTLEHLFTVDSWGQLACYPYAQATASEPLWKLPAAHDGWIRAIAIHNSGAQIATSGNDGVVRLWSTGDGAKVSEWTHGSKVMSLAFAPDGKSLVSGDLFGVIRQWDLERGEVVREISAAPLYQKHNNQECGGVRRLVFSPRGDRLAAIGQKEPRGGFATGIPCVMVFDWETGTVEREMPVGDRNDGFAYDAIFHRSGHLIACSSAFPRKGPLWLWHPEEEEAALIDKKLSNGFSLSPHPDGKRVALLICNAPNGNGRGLKGGEYPGGSSRIHLMQITPQEANDR</sequence>
<dbReference type="InterPro" id="IPR050630">
    <property type="entry name" value="WD_repeat_EMAP"/>
</dbReference>
<dbReference type="Proteomes" id="UP000319557">
    <property type="component" value="Chromosome"/>
</dbReference>
<gene>
    <name evidence="4" type="ORF">EC9_08110</name>
</gene>
<organism evidence="4 5">
    <name type="scientific">Rosistilla ulvae</name>
    <dbReference type="NCBI Taxonomy" id="1930277"/>
    <lineage>
        <taxon>Bacteria</taxon>
        <taxon>Pseudomonadati</taxon>
        <taxon>Planctomycetota</taxon>
        <taxon>Planctomycetia</taxon>
        <taxon>Pirellulales</taxon>
        <taxon>Pirellulaceae</taxon>
        <taxon>Rosistilla</taxon>
    </lineage>
</organism>
<dbReference type="KEGG" id="ruv:EC9_08110"/>
<dbReference type="PROSITE" id="PS50294">
    <property type="entry name" value="WD_REPEATS_REGION"/>
    <property type="match status" value="2"/>
</dbReference>
<dbReference type="Gene3D" id="2.130.10.10">
    <property type="entry name" value="YVTN repeat-like/Quinoprotein amine dehydrogenase"/>
    <property type="match status" value="1"/>
</dbReference>
<dbReference type="SUPFAM" id="SSF50978">
    <property type="entry name" value="WD40 repeat-like"/>
    <property type="match status" value="1"/>
</dbReference>
<dbReference type="PANTHER" id="PTHR13720:SF33">
    <property type="entry name" value="HELP DOMAIN-CONTAINING PROTEIN"/>
    <property type="match status" value="1"/>
</dbReference>
<dbReference type="EMBL" id="CP036261">
    <property type="protein sequence ID" value="QDS86638.1"/>
    <property type="molecule type" value="Genomic_DNA"/>
</dbReference>
<keyword evidence="1 3" id="KW-0853">WD repeat</keyword>
<evidence type="ECO:0000256" key="1">
    <source>
        <dbReference type="ARBA" id="ARBA00022574"/>
    </source>
</evidence>
<dbReference type="RefSeq" id="WP_218934572.1">
    <property type="nucleotide sequence ID" value="NZ_CP036261.1"/>
</dbReference>